<feature type="domain" description="HTH cro/C1-type" evidence="1">
    <location>
        <begin position="18"/>
        <end position="62"/>
    </location>
</feature>
<gene>
    <name evidence="2" type="ORF">AWH49_18050</name>
</gene>
<dbReference type="PROSITE" id="PS50943">
    <property type="entry name" value="HTH_CROC1"/>
    <property type="match status" value="1"/>
</dbReference>
<dbReference type="RefSeq" id="WP_063966379.1">
    <property type="nucleotide sequence ID" value="NZ_JBCNAN010000022.1"/>
</dbReference>
<dbReference type="SUPFAM" id="SSF47413">
    <property type="entry name" value="lambda repressor-like DNA-binding domains"/>
    <property type="match status" value="1"/>
</dbReference>
<dbReference type="AlphaFoldDB" id="A0A177L453"/>
<sequence length="73" mass="8443">MNKIEIGQKLITLRGDESREKVSTEIGVSISALQMYENGQRIPKDEIKVRLANYYNTTVQDIFFEHKPHEMCG</sequence>
<reference evidence="2 3" key="1">
    <citation type="submission" date="2016-01" db="EMBL/GenBank/DDBJ databases">
        <title>Investigation of taxonomic status of Bacillus aminovorans.</title>
        <authorList>
            <person name="Verma A."/>
            <person name="Pal Y."/>
            <person name="Krishnamurthi S."/>
        </authorList>
    </citation>
    <scope>NUCLEOTIDE SEQUENCE [LARGE SCALE GENOMIC DNA]</scope>
    <source>
        <strain evidence="2 3">DSM 1314</strain>
    </source>
</reference>
<keyword evidence="3" id="KW-1185">Reference proteome</keyword>
<evidence type="ECO:0000313" key="3">
    <source>
        <dbReference type="Proteomes" id="UP000076935"/>
    </source>
</evidence>
<dbReference type="InterPro" id="IPR010982">
    <property type="entry name" value="Lambda_DNA-bd_dom_sf"/>
</dbReference>
<dbReference type="InterPro" id="IPR001387">
    <property type="entry name" value="Cro/C1-type_HTH"/>
</dbReference>
<comment type="caution">
    <text evidence="2">The sequence shown here is derived from an EMBL/GenBank/DDBJ whole genome shotgun (WGS) entry which is preliminary data.</text>
</comment>
<dbReference type="CDD" id="cd00093">
    <property type="entry name" value="HTH_XRE"/>
    <property type="match status" value="1"/>
</dbReference>
<proteinExistence type="predicted"/>
<dbReference type="Gene3D" id="1.10.260.40">
    <property type="entry name" value="lambda repressor-like DNA-binding domains"/>
    <property type="match status" value="1"/>
</dbReference>
<accession>A0A177L453</accession>
<dbReference type="EMBL" id="LQWY01000053">
    <property type="protein sequence ID" value="OAH60107.1"/>
    <property type="molecule type" value="Genomic_DNA"/>
</dbReference>
<evidence type="ECO:0000313" key="2">
    <source>
        <dbReference type="EMBL" id="OAH60107.1"/>
    </source>
</evidence>
<evidence type="ECO:0000259" key="1">
    <source>
        <dbReference type="PROSITE" id="PS50943"/>
    </source>
</evidence>
<dbReference type="Proteomes" id="UP000076935">
    <property type="component" value="Unassembled WGS sequence"/>
</dbReference>
<dbReference type="GO" id="GO:0003677">
    <property type="term" value="F:DNA binding"/>
    <property type="evidence" value="ECO:0007669"/>
    <property type="project" value="InterPro"/>
</dbReference>
<dbReference type="SMART" id="SM00530">
    <property type="entry name" value="HTH_XRE"/>
    <property type="match status" value="1"/>
</dbReference>
<organism evidence="2 3">
    <name type="scientific">Domibacillus aminovorans</name>
    <dbReference type="NCBI Taxonomy" id="29332"/>
    <lineage>
        <taxon>Bacteria</taxon>
        <taxon>Bacillati</taxon>
        <taxon>Bacillota</taxon>
        <taxon>Bacilli</taxon>
        <taxon>Bacillales</taxon>
        <taxon>Bacillaceae</taxon>
        <taxon>Domibacillus</taxon>
    </lineage>
</organism>
<protein>
    <submittedName>
        <fullName evidence="2">XRE family transcriptional regulator</fullName>
    </submittedName>
</protein>
<dbReference type="Pfam" id="PF01381">
    <property type="entry name" value="HTH_3"/>
    <property type="match status" value="1"/>
</dbReference>
<name>A0A177L453_9BACI</name>